<evidence type="ECO:0000313" key="2">
    <source>
        <dbReference type="Proteomes" id="UP001174908"/>
    </source>
</evidence>
<proteinExistence type="predicted"/>
<dbReference type="RefSeq" id="WP_286658345.1">
    <property type="nucleotide sequence ID" value="NZ_JASZYV010000001.1"/>
</dbReference>
<evidence type="ECO:0000313" key="1">
    <source>
        <dbReference type="EMBL" id="MDM0043226.1"/>
    </source>
</evidence>
<keyword evidence="2" id="KW-1185">Reference proteome</keyword>
<name>A0ABT7N5J2_9BURK</name>
<protein>
    <submittedName>
        <fullName evidence="1">DUF2917 domain-containing protein</fullName>
    </submittedName>
</protein>
<accession>A0ABT7N5J2</accession>
<dbReference type="InterPro" id="IPR021317">
    <property type="entry name" value="DUF2917"/>
</dbReference>
<comment type="caution">
    <text evidence="1">The sequence shown here is derived from an EMBL/GenBank/DDBJ whole genome shotgun (WGS) entry which is preliminary data.</text>
</comment>
<organism evidence="1 2">
    <name type="scientific">Variovorax dokdonensis</name>
    <dbReference type="NCBI Taxonomy" id="344883"/>
    <lineage>
        <taxon>Bacteria</taxon>
        <taxon>Pseudomonadati</taxon>
        <taxon>Pseudomonadota</taxon>
        <taxon>Betaproteobacteria</taxon>
        <taxon>Burkholderiales</taxon>
        <taxon>Comamonadaceae</taxon>
        <taxon>Variovorax</taxon>
    </lineage>
</organism>
<sequence length="100" mass="10815">MTATIARSHLPLSRPVHVPPSVRRGAWQLEAGQAITLQAAGQSVLKVRQGRVWVTCNATSTWGSEDLVLGPGESLKVAAGQRLVMEPWDCYGATYTWDAV</sequence>
<dbReference type="Proteomes" id="UP001174908">
    <property type="component" value="Unassembled WGS sequence"/>
</dbReference>
<dbReference type="Pfam" id="PF11142">
    <property type="entry name" value="DUF2917"/>
    <property type="match status" value="1"/>
</dbReference>
<dbReference type="EMBL" id="JASZYV010000001">
    <property type="protein sequence ID" value="MDM0043226.1"/>
    <property type="molecule type" value="Genomic_DNA"/>
</dbReference>
<reference evidence="1" key="1">
    <citation type="submission" date="2023-06" db="EMBL/GenBank/DDBJ databases">
        <authorList>
            <person name="Jiang Y."/>
            <person name="Liu Q."/>
        </authorList>
    </citation>
    <scope>NUCLEOTIDE SEQUENCE</scope>
    <source>
        <strain evidence="1">CGMCC 1.12089</strain>
    </source>
</reference>
<gene>
    <name evidence="1" type="ORF">QTH91_01905</name>
</gene>